<protein>
    <submittedName>
        <fullName evidence="1">Uncharacterized protein</fullName>
    </submittedName>
</protein>
<accession>A0A381Z0G9</accession>
<dbReference type="AlphaFoldDB" id="A0A381Z0G9"/>
<organism evidence="1">
    <name type="scientific">marine metagenome</name>
    <dbReference type="NCBI Taxonomy" id="408172"/>
    <lineage>
        <taxon>unclassified sequences</taxon>
        <taxon>metagenomes</taxon>
        <taxon>ecological metagenomes</taxon>
    </lineage>
</organism>
<proteinExistence type="predicted"/>
<gene>
    <name evidence="1" type="ORF">METZ01_LOCUS135508</name>
</gene>
<reference evidence="1" key="1">
    <citation type="submission" date="2018-05" db="EMBL/GenBank/DDBJ databases">
        <authorList>
            <person name="Lanie J.A."/>
            <person name="Ng W.-L."/>
            <person name="Kazmierczak K.M."/>
            <person name="Andrzejewski T.M."/>
            <person name="Davidsen T.M."/>
            <person name="Wayne K.J."/>
            <person name="Tettelin H."/>
            <person name="Glass J.I."/>
            <person name="Rusch D."/>
            <person name="Podicherti R."/>
            <person name="Tsui H.-C.T."/>
            <person name="Winkler M.E."/>
        </authorList>
    </citation>
    <scope>NUCLEOTIDE SEQUENCE</scope>
</reference>
<evidence type="ECO:0000313" key="1">
    <source>
        <dbReference type="EMBL" id="SVA82654.1"/>
    </source>
</evidence>
<sequence length="171" mass="20712">MNLCNPKICNCEQGRKIKYTNIDDINTLINEFTSNNPNVTCRQVQMNMDIYDIYYDYIDDELFSFHFGEKDWEKPLEYFFNGYKDVDNDFDLHDNIFCHFEDSEEMIKIYHTYIPTGYHGYDKYELFTGQLKNSIIEAVHDSFYKMLYDMSFESIRYVIELFNNRIKNKTL</sequence>
<name>A0A381Z0G9_9ZZZZ</name>
<dbReference type="EMBL" id="UINC01019511">
    <property type="protein sequence ID" value="SVA82654.1"/>
    <property type="molecule type" value="Genomic_DNA"/>
</dbReference>